<gene>
    <name evidence="5" type="ORF">EHSB41UT_02738</name>
</gene>
<dbReference type="Pfam" id="PF00196">
    <property type="entry name" value="GerE"/>
    <property type="match status" value="1"/>
</dbReference>
<dbReference type="PANTHER" id="PTHR43214">
    <property type="entry name" value="TWO-COMPONENT RESPONSE REGULATOR"/>
    <property type="match status" value="1"/>
</dbReference>
<dbReference type="Proteomes" id="UP000196573">
    <property type="component" value="Unassembled WGS sequence"/>
</dbReference>
<dbReference type="PROSITE" id="PS50043">
    <property type="entry name" value="HTH_LUXR_2"/>
    <property type="match status" value="1"/>
</dbReference>
<proteinExistence type="predicted"/>
<dbReference type="InterPro" id="IPR039420">
    <property type="entry name" value="WalR-like"/>
</dbReference>
<dbReference type="EMBL" id="FWPT01000006">
    <property type="protein sequence ID" value="SMA48433.1"/>
    <property type="molecule type" value="Genomic_DNA"/>
</dbReference>
<dbReference type="InterPro" id="IPR036388">
    <property type="entry name" value="WH-like_DNA-bd_sf"/>
</dbReference>
<accession>A0A1X7AKX1</accession>
<evidence type="ECO:0000256" key="1">
    <source>
        <dbReference type="ARBA" id="ARBA00023015"/>
    </source>
</evidence>
<reference evidence="5 6" key="1">
    <citation type="submission" date="2017-03" db="EMBL/GenBank/DDBJ databases">
        <authorList>
            <person name="Afonso C.L."/>
            <person name="Miller P.J."/>
            <person name="Scott M.A."/>
            <person name="Spackman E."/>
            <person name="Goraichik I."/>
            <person name="Dimitrov K.M."/>
            <person name="Suarez D.L."/>
            <person name="Swayne D.E."/>
        </authorList>
    </citation>
    <scope>NUCLEOTIDE SEQUENCE [LARGE SCALE GENOMIC DNA]</scope>
    <source>
        <strain evidence="5">SB41UT1</strain>
    </source>
</reference>
<dbReference type="OrthoDB" id="6115007at2"/>
<dbReference type="SUPFAM" id="SSF46894">
    <property type="entry name" value="C-terminal effector domain of the bipartite response regulators"/>
    <property type="match status" value="1"/>
</dbReference>
<keyword evidence="6" id="KW-1185">Reference proteome</keyword>
<evidence type="ECO:0000313" key="6">
    <source>
        <dbReference type="Proteomes" id="UP000196573"/>
    </source>
</evidence>
<evidence type="ECO:0000259" key="4">
    <source>
        <dbReference type="PROSITE" id="PS50043"/>
    </source>
</evidence>
<dbReference type="GO" id="GO:0006355">
    <property type="term" value="P:regulation of DNA-templated transcription"/>
    <property type="evidence" value="ECO:0007669"/>
    <property type="project" value="InterPro"/>
</dbReference>
<dbReference type="SMART" id="SM00421">
    <property type="entry name" value="HTH_LUXR"/>
    <property type="match status" value="1"/>
</dbReference>
<organism evidence="5 6">
    <name type="scientific">Parendozoicomonas haliclonae</name>
    <dbReference type="NCBI Taxonomy" id="1960125"/>
    <lineage>
        <taxon>Bacteria</taxon>
        <taxon>Pseudomonadati</taxon>
        <taxon>Pseudomonadota</taxon>
        <taxon>Gammaproteobacteria</taxon>
        <taxon>Oceanospirillales</taxon>
        <taxon>Endozoicomonadaceae</taxon>
        <taxon>Parendozoicomonas</taxon>
    </lineage>
</organism>
<feature type="domain" description="HTH luxR-type" evidence="4">
    <location>
        <begin position="196"/>
        <end position="261"/>
    </location>
</feature>
<dbReference type="PANTHER" id="PTHR43214:SF41">
    <property type="entry name" value="NITRATE_NITRITE RESPONSE REGULATOR PROTEIN NARP"/>
    <property type="match status" value="1"/>
</dbReference>
<dbReference type="Gene3D" id="1.10.10.10">
    <property type="entry name" value="Winged helix-like DNA-binding domain superfamily/Winged helix DNA-binding domain"/>
    <property type="match status" value="1"/>
</dbReference>
<dbReference type="AlphaFoldDB" id="A0A1X7AKX1"/>
<keyword evidence="2" id="KW-0238">DNA-binding</keyword>
<dbReference type="GO" id="GO:0003677">
    <property type="term" value="F:DNA binding"/>
    <property type="evidence" value="ECO:0007669"/>
    <property type="project" value="UniProtKB-KW"/>
</dbReference>
<evidence type="ECO:0000256" key="2">
    <source>
        <dbReference type="ARBA" id="ARBA00023125"/>
    </source>
</evidence>
<keyword evidence="1" id="KW-0805">Transcription regulation</keyword>
<protein>
    <submittedName>
        <fullName evidence="5">Bacterial regulatory protein, luxR family</fullName>
    </submittedName>
</protein>
<dbReference type="InterPro" id="IPR000792">
    <property type="entry name" value="Tscrpt_reg_LuxR_C"/>
</dbReference>
<dbReference type="InterPro" id="IPR016032">
    <property type="entry name" value="Sig_transdc_resp-reg_C-effctor"/>
</dbReference>
<dbReference type="CDD" id="cd06170">
    <property type="entry name" value="LuxR_C_like"/>
    <property type="match status" value="1"/>
</dbReference>
<keyword evidence="3" id="KW-0804">Transcription</keyword>
<name>A0A1X7AKX1_9GAMM</name>
<evidence type="ECO:0000256" key="3">
    <source>
        <dbReference type="ARBA" id="ARBA00023163"/>
    </source>
</evidence>
<dbReference type="RefSeq" id="WP_087110809.1">
    <property type="nucleotide sequence ID" value="NZ_CBCSCN010000006.1"/>
</dbReference>
<evidence type="ECO:0000313" key="5">
    <source>
        <dbReference type="EMBL" id="SMA48433.1"/>
    </source>
</evidence>
<sequence length="265" mass="30431">MTSSSCNELAFIEPGLRPESPESLLDYFLSRMEQAGLVAVKIMGIPEQLNTGSLLPNELENTLGNKLRLKFIDKNYQNSIGSFGAEYLQTFASSDANYHRSFQTQQSFLYDFDTAPSGCQDFYFGRGLKTTLIVPVCHSDANESLHDWKLRIVLHSVMHNSELEPWLRKEKYFFSKEIRHLYLELMDQYAEQLKPLNSQELHMHPQARRIIELLAEGYSTKAIANKINLTEKGVDYHLNNLRIKLEAKNRTHLVSQAYRLGVIPS</sequence>